<evidence type="ECO:0000313" key="1">
    <source>
        <dbReference type="EMBL" id="KAF0725676.1"/>
    </source>
</evidence>
<organism evidence="1 2">
    <name type="scientific">Aphanomyces euteiches</name>
    <dbReference type="NCBI Taxonomy" id="100861"/>
    <lineage>
        <taxon>Eukaryota</taxon>
        <taxon>Sar</taxon>
        <taxon>Stramenopiles</taxon>
        <taxon>Oomycota</taxon>
        <taxon>Saprolegniomycetes</taxon>
        <taxon>Saprolegniales</taxon>
        <taxon>Verrucalvaceae</taxon>
        <taxon>Aphanomyces</taxon>
    </lineage>
</organism>
<name>A0A6G0WF75_9STRA</name>
<sequence length="305" mass="34640">MGGEGQINAALGRVCSLTFPQATGITRVLLDANYVCAVGMKLFPQLFATLLPAKTTEYVLCRLVDDAVVWVEDDEALLEIFHDEGNQCETLHAVISNKVQGMQAVVRSHMSPEFSPELDYLPMQTPDETKAEAETQIHTEEERDEDNANLNGMLSLSHFEEPQQQNEAKAEPINLFDSIRLFFDQPKKKESDKKKESGKNWWSASTQFLMKPFTEKAKKEEEIAPTPIPDMTYRHSEPVRPLSASYQVLYPRMSYVHDEEAETAPRHNFHISSSWHQQADRMSASLRVSAKEKEKNSTMGSFVWI</sequence>
<dbReference type="EMBL" id="VJMJ01000235">
    <property type="protein sequence ID" value="KAF0725676.1"/>
    <property type="molecule type" value="Genomic_DNA"/>
</dbReference>
<dbReference type="AlphaFoldDB" id="A0A6G0WF75"/>
<dbReference type="VEuPathDB" id="FungiDB:AeMF1_005364"/>
<comment type="caution">
    <text evidence="1">The sequence shown here is derived from an EMBL/GenBank/DDBJ whole genome shotgun (WGS) entry which is preliminary data.</text>
</comment>
<proteinExistence type="predicted"/>
<evidence type="ECO:0000313" key="2">
    <source>
        <dbReference type="Proteomes" id="UP000481153"/>
    </source>
</evidence>
<gene>
    <name evidence="1" type="ORF">Ae201684_015895</name>
</gene>
<accession>A0A6G0WF75</accession>
<keyword evidence="2" id="KW-1185">Reference proteome</keyword>
<protein>
    <submittedName>
        <fullName evidence="1">Uncharacterized protein</fullName>
    </submittedName>
</protein>
<reference evidence="1 2" key="1">
    <citation type="submission" date="2019-07" db="EMBL/GenBank/DDBJ databases">
        <title>Genomics analysis of Aphanomyces spp. identifies a new class of oomycete effector associated with host adaptation.</title>
        <authorList>
            <person name="Gaulin E."/>
        </authorList>
    </citation>
    <scope>NUCLEOTIDE SEQUENCE [LARGE SCALE GENOMIC DNA]</scope>
    <source>
        <strain evidence="1 2">ATCC 201684</strain>
    </source>
</reference>
<dbReference type="Proteomes" id="UP000481153">
    <property type="component" value="Unassembled WGS sequence"/>
</dbReference>